<keyword evidence="2" id="KW-1185">Reference proteome</keyword>
<organism evidence="1 2">
    <name type="scientific">Microbacterium phage Armstrong</name>
    <dbReference type="NCBI Taxonomy" id="2419971"/>
    <lineage>
        <taxon>Viruses</taxon>
        <taxon>Duplodnaviria</taxon>
        <taxon>Heunggongvirae</taxon>
        <taxon>Uroviricota</taxon>
        <taxon>Caudoviricetes</taxon>
        <taxon>Armstrongvirus</taxon>
        <taxon>Armstrongvirus armstrong</taxon>
    </lineage>
</organism>
<gene>
    <name evidence="1" type="primary">47</name>
    <name evidence="1" type="ORF">PBI_ARMSTRONG_47</name>
</gene>
<name>A0A3G2KD48_9CAUD</name>
<dbReference type="EMBL" id="MH834596">
    <property type="protein sequence ID" value="AYN56932.1"/>
    <property type="molecule type" value="Genomic_DNA"/>
</dbReference>
<evidence type="ECO:0000313" key="2">
    <source>
        <dbReference type="Proteomes" id="UP000281790"/>
    </source>
</evidence>
<evidence type="ECO:0000313" key="1">
    <source>
        <dbReference type="EMBL" id="AYN56932.1"/>
    </source>
</evidence>
<proteinExistence type="predicted"/>
<dbReference type="Proteomes" id="UP000281790">
    <property type="component" value="Segment"/>
</dbReference>
<dbReference type="GeneID" id="55006397"/>
<dbReference type="RefSeq" id="YP_009815181.1">
    <property type="nucleotide sequence ID" value="NC_048090.1"/>
</dbReference>
<reference evidence="1 2" key="1">
    <citation type="submission" date="2018-09" db="EMBL/GenBank/DDBJ databases">
        <authorList>
            <person name="Kukan E.N."/>
            <person name="Stoner T.H."/>
            <person name="Garlena R.A."/>
            <person name="Russell D.A."/>
            <person name="Pope W.H."/>
            <person name="Jacobs-Sera D."/>
            <person name="Hatfull G.F."/>
        </authorList>
    </citation>
    <scope>NUCLEOTIDE SEQUENCE [LARGE SCALE GENOMIC DNA]</scope>
</reference>
<sequence>MNITFLPTRGGRTQHQRAVLEAGDLTVQIEVVMWANNREDMRKARVYVDGEVDVDFTEAYALQRANGFVAKGENAEEDKLFAKLNREVVKNKKAVFEEALTVFPELAEMFLGKKVTFSRTAGCGCGCSPAFVPSSQLGASGTYQDFGGERKEARHMKVTNVWITKKAA</sequence>
<protein>
    <submittedName>
        <fullName evidence="1">Uncharacterized protein</fullName>
    </submittedName>
</protein>
<accession>A0A3G2KD48</accession>
<dbReference type="KEGG" id="vg:55006397"/>